<dbReference type="Proteomes" id="UP000008177">
    <property type="component" value="Unplaced contigs"/>
</dbReference>
<name>G2YV11_BOTF4</name>
<reference evidence="2" key="1">
    <citation type="journal article" date="2011" name="PLoS Genet.">
        <title>Genomic analysis of the necrotrophic fungal pathogens Sclerotinia sclerotiorum and Botrytis cinerea.</title>
        <authorList>
            <person name="Amselem J."/>
            <person name="Cuomo C.A."/>
            <person name="van Kan J.A."/>
            <person name="Viaud M."/>
            <person name="Benito E.P."/>
            <person name="Couloux A."/>
            <person name="Coutinho P.M."/>
            <person name="de Vries R.P."/>
            <person name="Dyer P.S."/>
            <person name="Fillinger S."/>
            <person name="Fournier E."/>
            <person name="Gout L."/>
            <person name="Hahn M."/>
            <person name="Kohn L."/>
            <person name="Lapalu N."/>
            <person name="Plummer K.M."/>
            <person name="Pradier J.M."/>
            <person name="Quevillon E."/>
            <person name="Sharon A."/>
            <person name="Simon A."/>
            <person name="ten Have A."/>
            <person name="Tudzynski B."/>
            <person name="Tudzynski P."/>
            <person name="Wincker P."/>
            <person name="Andrew M."/>
            <person name="Anthouard V."/>
            <person name="Beever R.E."/>
            <person name="Beffa R."/>
            <person name="Benoit I."/>
            <person name="Bouzid O."/>
            <person name="Brault B."/>
            <person name="Chen Z."/>
            <person name="Choquer M."/>
            <person name="Collemare J."/>
            <person name="Cotton P."/>
            <person name="Danchin E.G."/>
            <person name="Da Silva C."/>
            <person name="Gautier A."/>
            <person name="Giraud C."/>
            <person name="Giraud T."/>
            <person name="Gonzalez C."/>
            <person name="Grossetete S."/>
            <person name="Guldener U."/>
            <person name="Henrissat B."/>
            <person name="Howlett B.J."/>
            <person name="Kodira C."/>
            <person name="Kretschmer M."/>
            <person name="Lappartient A."/>
            <person name="Leroch M."/>
            <person name="Levis C."/>
            <person name="Mauceli E."/>
            <person name="Neuveglise C."/>
            <person name="Oeser B."/>
            <person name="Pearson M."/>
            <person name="Poulain J."/>
            <person name="Poussereau N."/>
            <person name="Quesneville H."/>
            <person name="Rascle C."/>
            <person name="Schumacher J."/>
            <person name="Segurens B."/>
            <person name="Sexton A."/>
            <person name="Silva E."/>
            <person name="Sirven C."/>
            <person name="Soanes D.M."/>
            <person name="Talbot N.J."/>
            <person name="Templeton M."/>
            <person name="Yandava C."/>
            <person name="Yarden O."/>
            <person name="Zeng Q."/>
            <person name="Rollins J.A."/>
            <person name="Lebrun M.H."/>
            <person name="Dickman M."/>
        </authorList>
    </citation>
    <scope>NUCLEOTIDE SEQUENCE [LARGE SCALE GENOMIC DNA]</scope>
    <source>
        <strain evidence="2">T4</strain>
    </source>
</reference>
<accession>G2YV11</accession>
<dbReference type="AlphaFoldDB" id="G2YV11"/>
<evidence type="ECO:0000313" key="2">
    <source>
        <dbReference type="Proteomes" id="UP000008177"/>
    </source>
</evidence>
<protein>
    <submittedName>
        <fullName evidence="1">Uncharacterized protein</fullName>
    </submittedName>
</protein>
<sequence>MAANWYQTIGNPYIVYLDASRVLSTPEFCDTSNFCSPCYDNMQA</sequence>
<dbReference type="EMBL" id="FQ790354">
    <property type="protein sequence ID" value="CCD55459.1"/>
    <property type="molecule type" value="Genomic_DNA"/>
</dbReference>
<evidence type="ECO:0000313" key="1">
    <source>
        <dbReference type="EMBL" id="CCD55459.1"/>
    </source>
</evidence>
<dbReference type="InParanoid" id="G2YV11"/>
<organism evidence="1 2">
    <name type="scientific">Botryotinia fuckeliana (strain T4)</name>
    <name type="common">Noble rot fungus</name>
    <name type="synonym">Botrytis cinerea</name>
    <dbReference type="NCBI Taxonomy" id="999810"/>
    <lineage>
        <taxon>Eukaryota</taxon>
        <taxon>Fungi</taxon>
        <taxon>Dikarya</taxon>
        <taxon>Ascomycota</taxon>
        <taxon>Pezizomycotina</taxon>
        <taxon>Leotiomycetes</taxon>
        <taxon>Helotiales</taxon>
        <taxon>Sclerotiniaceae</taxon>
        <taxon>Botrytis</taxon>
    </lineage>
</organism>
<gene>
    <name evidence="1" type="ORF">BofuT4_uP158550.1</name>
</gene>
<proteinExistence type="predicted"/>
<dbReference type="HOGENOM" id="CLU_3224488_0_0_1"/>